<evidence type="ECO:0000313" key="1">
    <source>
        <dbReference type="EMBL" id="TGD43557.1"/>
    </source>
</evidence>
<dbReference type="EMBL" id="RPEM01000005">
    <property type="protein sequence ID" value="TGD43557.1"/>
    <property type="molecule type" value="Genomic_DNA"/>
</dbReference>
<evidence type="ECO:0000313" key="2">
    <source>
        <dbReference type="Proteomes" id="UP000297741"/>
    </source>
</evidence>
<proteinExistence type="predicted"/>
<keyword evidence="2" id="KW-1185">Reference proteome</keyword>
<dbReference type="CDD" id="cd03416">
    <property type="entry name" value="CbiX_SirB_N"/>
    <property type="match status" value="1"/>
</dbReference>
<dbReference type="SUPFAM" id="SSF53800">
    <property type="entry name" value="Chelatase"/>
    <property type="match status" value="2"/>
</dbReference>
<gene>
    <name evidence="1" type="ORF">EEB11_09180</name>
</gene>
<dbReference type="Gene3D" id="3.40.50.1400">
    <property type="match status" value="2"/>
</dbReference>
<protein>
    <submittedName>
        <fullName evidence="1">Cobalamin biosynthesis protein CbiX</fullName>
    </submittedName>
</protein>
<dbReference type="RefSeq" id="WP_135430483.1">
    <property type="nucleotide sequence ID" value="NZ_RPEM01000005.1"/>
</dbReference>
<accession>A0ABY2KLY8</accession>
<comment type="caution">
    <text evidence="1">The sequence shown here is derived from an EMBL/GenBank/DDBJ whole genome shotgun (WGS) entry which is preliminary data.</text>
</comment>
<name>A0ABY2KLY8_9RHOB</name>
<dbReference type="Proteomes" id="UP000297741">
    <property type="component" value="Unassembled WGS sequence"/>
</dbReference>
<reference evidence="1 2" key="1">
    <citation type="submission" date="2018-11" db="EMBL/GenBank/DDBJ databases">
        <title>Tabrizicola sp. isolated from sediment of alpine lake.</title>
        <authorList>
            <person name="Liu Z."/>
        </authorList>
    </citation>
    <scope>NUCLEOTIDE SEQUENCE [LARGE SCALE GENOMIC DNA]</scope>
    <source>
        <strain evidence="1 2">DRYC-M-16</strain>
    </source>
</reference>
<organism evidence="1 2">
    <name type="scientific">Pseudotabrizicola sediminis</name>
    <dbReference type="NCBI Taxonomy" id="2486418"/>
    <lineage>
        <taxon>Bacteria</taxon>
        <taxon>Pseudomonadati</taxon>
        <taxon>Pseudomonadota</taxon>
        <taxon>Alphaproteobacteria</taxon>
        <taxon>Rhodobacterales</taxon>
        <taxon>Paracoccaceae</taxon>
        <taxon>Pseudotabrizicola</taxon>
    </lineage>
</organism>
<sequence>MTQTALIVAHGQPSDPEPAEAALAALAADVAGHLPGWQVGSATLAAEGRLAAALLRAGDAGGLVYPMFMADGWFTRQHLPERLAKACAAALFDTGHCDRIGCGGAAGCARWRCLPPFGLDPDVQNLALRVLHEAGVPPGGEVLLAAHGSGRSSAPSDVANAVAGRLKEGLLLARCDTAFIDQHPRLAEASGYRADAVCLPFFAAEGEHVTDDLPAALTEAGFVGRVLPALGRDARVPGLIAGALRRAAQGSGDQ</sequence>